<gene>
    <name evidence="1" type="ORF">M422DRAFT_194268</name>
</gene>
<name>A0A0C9U6P3_SPHS4</name>
<sequence length="377" mass="42900">MNNEIPEAYPYLPFYNKEEWSLAEFLATSRLSKGSIDTFFKTPWVQKNLPSFQNAEQLFHHIDKFLPDGPKWHWKEITLLEAPNEPQLLFYRDPIECLQFLAQSPAFDGHQVYAPVKYFSDAEGTNRVYGEMNTGDAWHYYQSVIGREETVNPAILASDATHVTNFSGDGKVHPVYISSGQIHGDIRNQPNRRAFLLLCYLPVCKFGKTQFPNITKSRVIPGRLQARLTHACLKVVLESLQEAGNKAVPMVNYRGEERANRVFLAAWIGDKEEQNLIAALGANSCTGCNAETEDLGDSLPCQPRTSKDILKRIAKVKRHVDPSKNLWDFIKECQSEHLSGVDDPFWKDLPHTDICKVICNDTLHGLHKAFKDHTAQW</sequence>
<evidence type="ECO:0000313" key="2">
    <source>
        <dbReference type="Proteomes" id="UP000054279"/>
    </source>
</evidence>
<dbReference type="AlphaFoldDB" id="A0A0C9U6P3"/>
<keyword evidence="2" id="KW-1185">Reference proteome</keyword>
<protein>
    <submittedName>
        <fullName evidence="1">Uncharacterized protein</fullName>
    </submittedName>
</protein>
<evidence type="ECO:0000313" key="1">
    <source>
        <dbReference type="EMBL" id="KIJ24792.1"/>
    </source>
</evidence>
<accession>A0A0C9U6P3</accession>
<dbReference type="OrthoDB" id="2418900at2759"/>
<reference evidence="1 2" key="1">
    <citation type="submission" date="2014-06" db="EMBL/GenBank/DDBJ databases">
        <title>Evolutionary Origins and Diversification of the Mycorrhizal Mutualists.</title>
        <authorList>
            <consortium name="DOE Joint Genome Institute"/>
            <consortium name="Mycorrhizal Genomics Consortium"/>
            <person name="Kohler A."/>
            <person name="Kuo A."/>
            <person name="Nagy L.G."/>
            <person name="Floudas D."/>
            <person name="Copeland A."/>
            <person name="Barry K.W."/>
            <person name="Cichocki N."/>
            <person name="Veneault-Fourrey C."/>
            <person name="LaButti K."/>
            <person name="Lindquist E.A."/>
            <person name="Lipzen A."/>
            <person name="Lundell T."/>
            <person name="Morin E."/>
            <person name="Murat C."/>
            <person name="Riley R."/>
            <person name="Ohm R."/>
            <person name="Sun H."/>
            <person name="Tunlid A."/>
            <person name="Henrissat B."/>
            <person name="Grigoriev I.V."/>
            <person name="Hibbett D.S."/>
            <person name="Martin F."/>
        </authorList>
    </citation>
    <scope>NUCLEOTIDE SEQUENCE [LARGE SCALE GENOMIC DNA]</scope>
    <source>
        <strain evidence="1 2">SS14</strain>
    </source>
</reference>
<feature type="non-terminal residue" evidence="1">
    <location>
        <position position="377"/>
    </location>
</feature>
<dbReference type="Proteomes" id="UP000054279">
    <property type="component" value="Unassembled WGS sequence"/>
</dbReference>
<dbReference type="InterPro" id="IPR041078">
    <property type="entry name" value="Plavaka"/>
</dbReference>
<dbReference type="HOGENOM" id="CLU_006344_2_3_1"/>
<proteinExistence type="predicted"/>
<dbReference type="Pfam" id="PF18759">
    <property type="entry name" value="Plavaka"/>
    <property type="match status" value="1"/>
</dbReference>
<dbReference type="EMBL" id="KN837457">
    <property type="protein sequence ID" value="KIJ24792.1"/>
    <property type="molecule type" value="Genomic_DNA"/>
</dbReference>
<organism evidence="1 2">
    <name type="scientific">Sphaerobolus stellatus (strain SS14)</name>
    <dbReference type="NCBI Taxonomy" id="990650"/>
    <lineage>
        <taxon>Eukaryota</taxon>
        <taxon>Fungi</taxon>
        <taxon>Dikarya</taxon>
        <taxon>Basidiomycota</taxon>
        <taxon>Agaricomycotina</taxon>
        <taxon>Agaricomycetes</taxon>
        <taxon>Phallomycetidae</taxon>
        <taxon>Geastrales</taxon>
        <taxon>Sphaerobolaceae</taxon>
        <taxon>Sphaerobolus</taxon>
    </lineage>
</organism>